<dbReference type="STRING" id="1043004.A0A074WLB1"/>
<dbReference type="EMBL" id="KL584708">
    <property type="protein sequence ID" value="KEQ73908.1"/>
    <property type="molecule type" value="Genomic_DNA"/>
</dbReference>
<sequence length="746" mass="83406">MRSLVEAREAWQSLQAYESLTALKKAIHHENEPDSLTKSRSLLWKIFLLFEGLDHSEWLQRSADSRSAYASVRSHLLRGLEHPEEVLGSNLDPLSEDSESPWAVLRQDEALRAEIMQDVDRCMPDNIYFRQPQTQTMLLDVLFVFCKLNPDVGYRQGMHELLAPILWVVEKDAVSSKATDDSSSEDKMLCHVFDADFVEHDTFTLFGIVMQGAKSFYEQAAHAAPSKLTTTPSRPAATLENPILTRIHRIFDEFLPHVDPTLAQHLQEIDVIPQVFLMRWIRLLFGREFGFDEVLSMWDAIFADDPSLEIVDLICLNMLLRLHWDLMDADYNTALTLLLRYPALEDGKSPQEFVTNAVYLRNNFTHAGASTLVEKYSGRPLPEPTETPTTTLQPSMPGSLRMQLPGRASSNFEDMLQGAAKGVLQRGEKWGINKAFRDAMDEVRKGVREIQAAQTPQAPPRHSRGLSRQSGTSDRSANPSLQLTVLEKRNAALSKMLKKAIDDLWTYHETAVGGKAAEEDSVKGLSMAIAKVQFVQVYLEDASVPLSVEEDTVETSKEEVIEVTEVQPQIKEPASAHNDDKPAAQETVETTDTKEVDAAEDATKSVEVSTQQAKDAAPTKTTKTPDIPLDFHTPRPTLAQSSFSWMLGQSPETSASSFAQAKGLAPSDIRRRSKGFLFGEDDDARAGSPEKKKDSKRGRDRKKQVKKEVLFEQEPVKEEFDLGALEEEKKAGKEKSKAGADGIKSK</sequence>
<dbReference type="InterPro" id="IPR035969">
    <property type="entry name" value="Rab-GAP_TBC_sf"/>
</dbReference>
<feature type="compositionally biased region" description="Low complexity" evidence="2">
    <location>
        <begin position="610"/>
        <end position="626"/>
    </location>
</feature>
<dbReference type="Proteomes" id="UP000027730">
    <property type="component" value="Unassembled WGS sequence"/>
</dbReference>
<dbReference type="PROSITE" id="PS50086">
    <property type="entry name" value="TBC_RABGAP"/>
    <property type="match status" value="1"/>
</dbReference>
<protein>
    <submittedName>
        <fullName evidence="4">RabGAP/TBC</fullName>
    </submittedName>
</protein>
<evidence type="ECO:0000313" key="4">
    <source>
        <dbReference type="EMBL" id="KEQ73908.1"/>
    </source>
</evidence>
<dbReference type="AlphaFoldDB" id="A0A074WLB1"/>
<dbReference type="HOGENOM" id="CLU_019939_0_0_1"/>
<feature type="compositionally biased region" description="Low complexity" evidence="2">
    <location>
        <begin position="384"/>
        <end position="394"/>
    </location>
</feature>
<feature type="region of interest" description="Disordered" evidence="2">
    <location>
        <begin position="451"/>
        <end position="483"/>
    </location>
</feature>
<feature type="compositionally biased region" description="Basic residues" evidence="2">
    <location>
        <begin position="694"/>
        <end position="705"/>
    </location>
</feature>
<dbReference type="GO" id="GO:0005096">
    <property type="term" value="F:GTPase activator activity"/>
    <property type="evidence" value="ECO:0007669"/>
    <property type="project" value="UniProtKB-KW"/>
</dbReference>
<feature type="region of interest" description="Disordered" evidence="2">
    <location>
        <begin position="569"/>
        <end position="635"/>
    </location>
</feature>
<feature type="compositionally biased region" description="Basic and acidic residues" evidence="2">
    <location>
        <begin position="684"/>
        <end position="693"/>
    </location>
</feature>
<organism evidence="4 5">
    <name type="scientific">Aureobasidium namibiae CBS 147.97</name>
    <dbReference type="NCBI Taxonomy" id="1043004"/>
    <lineage>
        <taxon>Eukaryota</taxon>
        <taxon>Fungi</taxon>
        <taxon>Dikarya</taxon>
        <taxon>Ascomycota</taxon>
        <taxon>Pezizomycotina</taxon>
        <taxon>Dothideomycetes</taxon>
        <taxon>Dothideomycetidae</taxon>
        <taxon>Dothideales</taxon>
        <taxon>Saccotheciaceae</taxon>
        <taxon>Aureobasidium</taxon>
    </lineage>
</organism>
<dbReference type="Pfam" id="PF00566">
    <property type="entry name" value="RabGAP-TBC"/>
    <property type="match status" value="1"/>
</dbReference>
<feature type="region of interest" description="Disordered" evidence="2">
    <location>
        <begin position="378"/>
        <end position="398"/>
    </location>
</feature>
<evidence type="ECO:0000256" key="2">
    <source>
        <dbReference type="SAM" id="MobiDB-lite"/>
    </source>
</evidence>
<dbReference type="SUPFAM" id="SSF47923">
    <property type="entry name" value="Ypt/Rab-GAP domain of gyp1p"/>
    <property type="match status" value="2"/>
</dbReference>
<dbReference type="GeneID" id="25410165"/>
<evidence type="ECO:0000259" key="3">
    <source>
        <dbReference type="PROSITE" id="PS50086"/>
    </source>
</evidence>
<accession>A0A074WLB1</accession>
<dbReference type="InterPro" id="IPR000195">
    <property type="entry name" value="Rab-GAP-TBC_dom"/>
</dbReference>
<dbReference type="SMART" id="SM00164">
    <property type="entry name" value="TBC"/>
    <property type="match status" value="1"/>
</dbReference>
<feature type="compositionally biased region" description="Basic and acidic residues" evidence="2">
    <location>
        <begin position="706"/>
        <end position="746"/>
    </location>
</feature>
<keyword evidence="1" id="KW-0343">GTPase activation</keyword>
<feature type="compositionally biased region" description="Polar residues" evidence="2">
    <location>
        <begin position="466"/>
        <end position="483"/>
    </location>
</feature>
<feature type="compositionally biased region" description="Basic and acidic residues" evidence="2">
    <location>
        <begin position="591"/>
        <end position="604"/>
    </location>
</feature>
<dbReference type="FunFam" id="1.10.472.80:FF:000038">
    <property type="entry name" value="TBC1 domain family member 5"/>
    <property type="match status" value="1"/>
</dbReference>
<feature type="region of interest" description="Disordered" evidence="2">
    <location>
        <begin position="657"/>
        <end position="746"/>
    </location>
</feature>
<dbReference type="PANTHER" id="PTHR22957:SF337">
    <property type="entry name" value="TBC1 DOMAIN FAMILY MEMBER 5"/>
    <property type="match status" value="1"/>
</dbReference>
<dbReference type="OrthoDB" id="27140at2759"/>
<proteinExistence type="predicted"/>
<dbReference type="Gene3D" id="1.10.8.270">
    <property type="entry name" value="putative rabgap domain of human tbc1 domain family member 14 like domains"/>
    <property type="match status" value="1"/>
</dbReference>
<dbReference type="PANTHER" id="PTHR22957">
    <property type="entry name" value="TBC1 DOMAIN FAMILY MEMBER GTPASE-ACTIVATING PROTEIN"/>
    <property type="match status" value="1"/>
</dbReference>
<keyword evidence="5" id="KW-1185">Reference proteome</keyword>
<name>A0A074WLB1_9PEZI</name>
<dbReference type="Gene3D" id="1.10.472.80">
    <property type="entry name" value="Ypt/Rab-GAP domain of gyp1p, domain 3"/>
    <property type="match status" value="1"/>
</dbReference>
<feature type="domain" description="Rab-GAP TBC" evidence="3">
    <location>
        <begin position="34"/>
        <end position="305"/>
    </location>
</feature>
<dbReference type="RefSeq" id="XP_013427863.1">
    <property type="nucleotide sequence ID" value="XM_013572409.1"/>
</dbReference>
<reference evidence="4 5" key="1">
    <citation type="journal article" date="2014" name="BMC Genomics">
        <title>Genome sequencing of four Aureobasidium pullulans varieties: biotechnological potential, stress tolerance, and description of new species.</title>
        <authorList>
            <person name="Gostin Ar C."/>
            <person name="Ohm R.A."/>
            <person name="Kogej T."/>
            <person name="Sonjak S."/>
            <person name="Turk M."/>
            <person name="Zajc J."/>
            <person name="Zalar P."/>
            <person name="Grube M."/>
            <person name="Sun H."/>
            <person name="Han J."/>
            <person name="Sharma A."/>
            <person name="Chiniquy J."/>
            <person name="Ngan C.Y."/>
            <person name="Lipzen A."/>
            <person name="Barry K."/>
            <person name="Grigoriev I.V."/>
            <person name="Gunde-Cimerman N."/>
        </authorList>
    </citation>
    <scope>NUCLEOTIDE SEQUENCE [LARGE SCALE GENOMIC DNA]</scope>
    <source>
        <strain evidence="4 5">CBS 147.97</strain>
    </source>
</reference>
<dbReference type="FunFam" id="1.10.8.270:FF:000031">
    <property type="entry name" value="TBC1 domain family member 5"/>
    <property type="match status" value="1"/>
</dbReference>
<evidence type="ECO:0000313" key="5">
    <source>
        <dbReference type="Proteomes" id="UP000027730"/>
    </source>
</evidence>
<gene>
    <name evidence="4" type="ORF">M436DRAFT_44525</name>
</gene>
<evidence type="ECO:0000256" key="1">
    <source>
        <dbReference type="ARBA" id="ARBA00022468"/>
    </source>
</evidence>